<reference evidence="1" key="1">
    <citation type="submission" date="2025-08" db="UniProtKB">
        <authorList>
            <consortium name="Ensembl"/>
        </authorList>
    </citation>
    <scope>IDENTIFICATION</scope>
</reference>
<name>A0A8C5LU46_9ANUR</name>
<keyword evidence="2" id="KW-1185">Reference proteome</keyword>
<organism evidence="1 2">
    <name type="scientific">Leptobrachium leishanense</name>
    <name type="common">Leishan spiny toad</name>
    <dbReference type="NCBI Taxonomy" id="445787"/>
    <lineage>
        <taxon>Eukaryota</taxon>
        <taxon>Metazoa</taxon>
        <taxon>Chordata</taxon>
        <taxon>Craniata</taxon>
        <taxon>Vertebrata</taxon>
        <taxon>Euteleostomi</taxon>
        <taxon>Amphibia</taxon>
        <taxon>Batrachia</taxon>
        <taxon>Anura</taxon>
        <taxon>Pelobatoidea</taxon>
        <taxon>Megophryidae</taxon>
        <taxon>Leptobrachium</taxon>
    </lineage>
</organism>
<sequence>MSRVAAGRWNPLPQSCSGCLHCPLLACVFYVESAMHHVGGSGDPPTLLSQEGGGTNVSCHSLTLVTSEGGTLQCRSDSSGFRCAWLAGSGTIMQKHCLLGAPPLSRD</sequence>
<dbReference type="Proteomes" id="UP000694569">
    <property type="component" value="Unplaced"/>
</dbReference>
<dbReference type="Ensembl" id="ENSLLET00000002694.1">
    <property type="protein sequence ID" value="ENSLLEP00000002579.1"/>
    <property type="gene ID" value="ENSLLEG00000001676.1"/>
</dbReference>
<accession>A0A8C5LU46</accession>
<reference evidence="1" key="2">
    <citation type="submission" date="2025-09" db="UniProtKB">
        <authorList>
            <consortium name="Ensembl"/>
        </authorList>
    </citation>
    <scope>IDENTIFICATION</scope>
</reference>
<proteinExistence type="predicted"/>
<protein>
    <submittedName>
        <fullName evidence="1">Uncharacterized protein</fullName>
    </submittedName>
</protein>
<dbReference type="AlphaFoldDB" id="A0A8C5LU46"/>
<evidence type="ECO:0000313" key="1">
    <source>
        <dbReference type="Ensembl" id="ENSLLEP00000002579.1"/>
    </source>
</evidence>
<evidence type="ECO:0000313" key="2">
    <source>
        <dbReference type="Proteomes" id="UP000694569"/>
    </source>
</evidence>